<protein>
    <submittedName>
        <fullName evidence="1">Uncharacterized protein</fullName>
    </submittedName>
</protein>
<accession>A0ABS3RA48</accession>
<sequence length="76" mass="8410">MPIRFGTAEPTTSRHGPLAIYGLLVGVPVRPAWMEFSAGAPLQPLPPSINEPDRIAHLNIRRRQRLGGTLNEYEHA</sequence>
<comment type="caution">
    <text evidence="1">The sequence shown here is derived from an EMBL/GenBank/DDBJ whole genome shotgun (WGS) entry which is preliminary data.</text>
</comment>
<proteinExistence type="predicted"/>
<name>A0ABS3RA48_9ACTN</name>
<dbReference type="EMBL" id="JAGEOK010000030">
    <property type="protein sequence ID" value="MBO2443118.1"/>
    <property type="molecule type" value="Genomic_DNA"/>
</dbReference>
<gene>
    <name evidence="1" type="ORF">J4557_36885</name>
</gene>
<evidence type="ECO:0000313" key="1">
    <source>
        <dbReference type="EMBL" id="MBO2443118.1"/>
    </source>
</evidence>
<evidence type="ECO:0000313" key="2">
    <source>
        <dbReference type="Proteomes" id="UP000666915"/>
    </source>
</evidence>
<dbReference type="RefSeq" id="WP_208271439.1">
    <property type="nucleotide sequence ID" value="NZ_BAAAGM010000077.1"/>
</dbReference>
<keyword evidence="2" id="KW-1185">Reference proteome</keyword>
<dbReference type="Proteomes" id="UP000666915">
    <property type="component" value="Unassembled WGS sequence"/>
</dbReference>
<organism evidence="1 2">
    <name type="scientific">Actinomadura nitritigenes</name>
    <dbReference type="NCBI Taxonomy" id="134602"/>
    <lineage>
        <taxon>Bacteria</taxon>
        <taxon>Bacillati</taxon>
        <taxon>Actinomycetota</taxon>
        <taxon>Actinomycetes</taxon>
        <taxon>Streptosporangiales</taxon>
        <taxon>Thermomonosporaceae</taxon>
        <taxon>Actinomadura</taxon>
    </lineage>
</organism>
<reference evidence="1 2" key="1">
    <citation type="submission" date="2021-03" db="EMBL/GenBank/DDBJ databases">
        <authorList>
            <person name="Kanchanasin P."/>
            <person name="Saeng-In P."/>
            <person name="Phongsopitanun W."/>
            <person name="Yuki M."/>
            <person name="Kudo T."/>
            <person name="Ohkuma M."/>
            <person name="Tanasupawat S."/>
        </authorList>
    </citation>
    <scope>NUCLEOTIDE SEQUENCE [LARGE SCALE GENOMIC DNA]</scope>
    <source>
        <strain evidence="1 2">L46</strain>
    </source>
</reference>